<reference evidence="2 3" key="1">
    <citation type="submission" date="2019-01" db="EMBL/GenBank/DDBJ databases">
        <title>Sequencing the genomes of 1000 actinobacteria strains.</title>
        <authorList>
            <person name="Klenk H.-P."/>
        </authorList>
    </citation>
    <scope>NUCLEOTIDE SEQUENCE [LARGE SCALE GENOMIC DNA]</scope>
    <source>
        <strain evidence="2 3">DSM 43925</strain>
    </source>
</reference>
<organism evidence="2 3">
    <name type="scientific">Nonomuraea polychroma</name>
    <dbReference type="NCBI Taxonomy" id="46176"/>
    <lineage>
        <taxon>Bacteria</taxon>
        <taxon>Bacillati</taxon>
        <taxon>Actinomycetota</taxon>
        <taxon>Actinomycetes</taxon>
        <taxon>Streptosporangiales</taxon>
        <taxon>Streptosporangiaceae</taxon>
        <taxon>Nonomuraea</taxon>
    </lineage>
</organism>
<comment type="caution">
    <text evidence="2">The sequence shown here is derived from an EMBL/GenBank/DDBJ whole genome shotgun (WGS) entry which is preliminary data.</text>
</comment>
<dbReference type="InterPro" id="IPR011042">
    <property type="entry name" value="6-blade_b-propeller_TolB-like"/>
</dbReference>
<keyword evidence="1" id="KW-0472">Membrane</keyword>
<dbReference type="OrthoDB" id="3542794at2"/>
<dbReference type="SUPFAM" id="SSF69304">
    <property type="entry name" value="Tricorn protease N-terminal domain"/>
    <property type="match status" value="1"/>
</dbReference>
<sequence>MRTEEELAGALRAAAERAPDEGDLLAGVATLRRRRTRRRVRVLAAATAVVVLGMGVRSVVLPGGGEVEVATTPSPTATLGMNAVPVDRLWPTAVLTVPATNADGMRYEPIIGISATEVLLLAASLEEGTRIELYDAATKRARVVAEVPMKPTAVPPTVTADGENVAWMSYGRKNGVSVRGIWTAPLSGGKARLVTTISGPRADIDSLAINGDRIVWSERRGDVWGVPLSGGASERIPAGRGLRLLRWPWASDAPAGPDDSVRSQSRIVDLTSGSTIEVVTPPGTRGLRCGPFWCLGHDETGGFLQRIDGSNMRRLDDRGSWGRRAMAPILNRFALSNDGIYDIATGRVATLDGRWTALSAGQPTIVYWEGGRDTLRVLNLAAVPSAQ</sequence>
<keyword evidence="1" id="KW-0812">Transmembrane</keyword>
<dbReference type="Gene3D" id="2.120.10.30">
    <property type="entry name" value="TolB, C-terminal domain"/>
    <property type="match status" value="1"/>
</dbReference>
<evidence type="ECO:0000313" key="3">
    <source>
        <dbReference type="Proteomes" id="UP000284824"/>
    </source>
</evidence>
<dbReference type="RefSeq" id="WP_127938301.1">
    <property type="nucleotide sequence ID" value="NZ_SAUN01000001.1"/>
</dbReference>
<keyword evidence="1" id="KW-1133">Transmembrane helix</keyword>
<evidence type="ECO:0008006" key="4">
    <source>
        <dbReference type="Google" id="ProtNLM"/>
    </source>
</evidence>
<protein>
    <recommendedName>
        <fullName evidence="4">WD40 repeat protein</fullName>
    </recommendedName>
</protein>
<proteinExistence type="predicted"/>
<evidence type="ECO:0000313" key="2">
    <source>
        <dbReference type="EMBL" id="RVX46282.1"/>
    </source>
</evidence>
<gene>
    <name evidence="2" type="ORF">EDD27_9154</name>
</gene>
<name>A0A438MKP9_9ACTN</name>
<evidence type="ECO:0000256" key="1">
    <source>
        <dbReference type="SAM" id="Phobius"/>
    </source>
</evidence>
<dbReference type="AlphaFoldDB" id="A0A438MKP9"/>
<keyword evidence="3" id="KW-1185">Reference proteome</keyword>
<feature type="transmembrane region" description="Helical" evidence="1">
    <location>
        <begin position="42"/>
        <end position="60"/>
    </location>
</feature>
<accession>A0A438MKP9</accession>
<dbReference type="Proteomes" id="UP000284824">
    <property type="component" value="Unassembled WGS sequence"/>
</dbReference>
<dbReference type="EMBL" id="SAUN01000001">
    <property type="protein sequence ID" value="RVX46282.1"/>
    <property type="molecule type" value="Genomic_DNA"/>
</dbReference>